<feature type="region of interest" description="Disordered" evidence="7">
    <location>
        <begin position="1"/>
        <end position="54"/>
    </location>
</feature>
<dbReference type="InterPro" id="IPR025605">
    <property type="entry name" value="OST-HTH/LOTUS_dom"/>
</dbReference>
<dbReference type="OrthoDB" id="10034606at2759"/>
<feature type="domain" description="HTH OST-type" evidence="9">
    <location>
        <begin position="235"/>
        <end position="303"/>
    </location>
</feature>
<keyword evidence="6" id="KW-0694">RNA-binding</keyword>
<feature type="region of interest" description="Disordered" evidence="7">
    <location>
        <begin position="305"/>
        <end position="334"/>
    </location>
</feature>
<evidence type="ECO:0000313" key="11">
    <source>
        <dbReference type="Proteomes" id="UP001148018"/>
    </source>
</evidence>
<dbReference type="Pfam" id="PF00567">
    <property type="entry name" value="TUDOR"/>
    <property type="match status" value="3"/>
</dbReference>
<dbReference type="InterPro" id="IPR002999">
    <property type="entry name" value="Tudor"/>
</dbReference>
<evidence type="ECO:0000259" key="8">
    <source>
        <dbReference type="PROSITE" id="PS50304"/>
    </source>
</evidence>
<evidence type="ECO:0000256" key="4">
    <source>
        <dbReference type="ARBA" id="ARBA00022782"/>
    </source>
</evidence>
<evidence type="ECO:0000256" key="2">
    <source>
        <dbReference type="ARBA" id="ARBA00022490"/>
    </source>
</evidence>
<dbReference type="FunFam" id="2.30.30.140:FF:000065">
    <property type="entry name" value="tudor domain-containing protein 7"/>
    <property type="match status" value="1"/>
</dbReference>
<dbReference type="Gene3D" id="2.40.50.90">
    <property type="match status" value="3"/>
</dbReference>
<dbReference type="AlphaFoldDB" id="A0A9Q0I3N4"/>
<dbReference type="Proteomes" id="UP001148018">
    <property type="component" value="Unassembled WGS sequence"/>
</dbReference>
<evidence type="ECO:0000256" key="3">
    <source>
        <dbReference type="ARBA" id="ARBA00022737"/>
    </source>
</evidence>
<keyword evidence="11" id="KW-1185">Reference proteome</keyword>
<evidence type="ECO:0000256" key="7">
    <source>
        <dbReference type="SAM" id="MobiDB-lite"/>
    </source>
</evidence>
<evidence type="ECO:0000256" key="6">
    <source>
        <dbReference type="ARBA" id="ARBA00022884"/>
    </source>
</evidence>
<feature type="compositionally biased region" description="Basic and acidic residues" evidence="7">
    <location>
        <begin position="1"/>
        <end position="16"/>
    </location>
</feature>
<dbReference type="PROSITE" id="PS50304">
    <property type="entry name" value="TUDOR"/>
    <property type="match status" value="1"/>
</dbReference>
<dbReference type="Gene3D" id="3.30.420.610">
    <property type="entry name" value="LOTUS domain-like"/>
    <property type="match status" value="2"/>
</dbReference>
<dbReference type="InterPro" id="IPR041966">
    <property type="entry name" value="LOTUS-like"/>
</dbReference>
<dbReference type="InterPro" id="IPR050621">
    <property type="entry name" value="Tudor_domain_containing"/>
</dbReference>
<sequence length="948" mass="104946">MADAEPVKKMFREVHQGNRGGGRSSSGPRAEYDRGALTREPGIPHKLPDHDPPDSLLACVPSGVRWERNRAGEMMYFASAGVETARVAKVAAWQRSSKRTGRAHLVNTQMRVKPAAPLVLNAKPQTSLRQPDQRGRGGGRGRVAGHGDFRHSRDVRDSLSEGDPGAHPNKPPNQNSPSKKPTTPTEKSDKRMALPPRFQKELHTHLSRNPQPPGSLPQSYPSEGLPSGGRGKPYNAQQVQARLREILAKYGNGFWVSKLPPIYKELYKQELPADALKDLETWTHICIVEKSCSSGRPELLLYPAKERPPATAPPSSSPSSAATPVMDTPTAAQPPRLSAELRQKLEELLLKYPSGLWTHAMPKLFKDTYKTKLPGHILENHELLTDFCTIDYPMPDNPKRAILNTDTVVLRYIGKGYSLAQESMEDEMGECYGGRSQTLSCSPVVGQLVAVLAEEEEEVLRAQVCEVMGNKVKVYYVDHGFSEVISKSKVFELHKRFFKLPFQATKCLGPFSQEPAVLKTFEAVAGSKILLAEILERGTVPLIVLYDTSQDDDVNINVNSMHMNVTVTSDFLVSRPFCGKCCLARHKGKWSRVEITNLHGSRVLDLLFVDLGVQASAVRCRLADLDLGLGAWSPEAVQWLRERALSAPNCSMKVAKMDAAKRCAHVHLFTERHDDGPPCSLNRQMFQSQLFKQLPDAFLTTHSSVKTPSPSMSPGTMRTMDAANGNPGRGGHGGGGGSHNGSGPSTPPGTTLPPSSPPSLQLPPLLELPPVGSNMDVFVTVACHPGHFVLQPWVEMYKLVALMREMILHYNQAEDTPLEVENWHRVLVQSMLPNGLVSVYELDYGRHELVGRAQLRTLIPEFRRLPFHAVTARLAGVKPRQWSEQASIVFRNHVEKKPLVAQLESVQESTNAWDRKLSVFLVDTSQEEDDLWMHNIMTEIADNLAKEP</sequence>
<feature type="compositionally biased region" description="Pro residues" evidence="7">
    <location>
        <begin position="745"/>
        <end position="761"/>
    </location>
</feature>
<name>A0A9Q0I3N4_9TELE</name>
<reference evidence="10" key="1">
    <citation type="submission" date="2022-07" db="EMBL/GenBank/DDBJ databases">
        <title>Chromosome-level genome of Muraenolepis orangiensis.</title>
        <authorList>
            <person name="Kim J."/>
        </authorList>
    </citation>
    <scope>NUCLEOTIDE SEQUENCE</scope>
    <source>
        <strain evidence="10">KU_S4_2022</strain>
        <tissue evidence="10">Muscle</tissue>
    </source>
</reference>
<dbReference type="InterPro" id="IPR035437">
    <property type="entry name" value="SNase_OB-fold_sf"/>
</dbReference>
<comment type="caution">
    <text evidence="10">The sequence shown here is derived from an EMBL/GenBank/DDBJ whole genome shotgun (WGS) entry which is preliminary data.</text>
</comment>
<evidence type="ECO:0008006" key="12">
    <source>
        <dbReference type="Google" id="ProtNLM"/>
    </source>
</evidence>
<feature type="region of interest" description="Disordered" evidence="7">
    <location>
        <begin position="114"/>
        <end position="192"/>
    </location>
</feature>
<feature type="region of interest" description="Disordered" evidence="7">
    <location>
        <begin position="702"/>
        <end position="766"/>
    </location>
</feature>
<gene>
    <name evidence="10" type="ORF">NHX12_014346</name>
</gene>
<dbReference type="PANTHER" id="PTHR22948:SF14">
    <property type="entry name" value="TUDOR DOMAIN-CONTAINING PROTEIN 7"/>
    <property type="match status" value="1"/>
</dbReference>
<feature type="compositionally biased region" description="Polar residues" evidence="7">
    <location>
        <begin position="702"/>
        <end position="716"/>
    </location>
</feature>
<dbReference type="SUPFAM" id="SSF63748">
    <property type="entry name" value="Tudor/PWWP/MBT"/>
    <property type="match status" value="3"/>
</dbReference>
<dbReference type="GO" id="GO:0003723">
    <property type="term" value="F:RNA binding"/>
    <property type="evidence" value="ECO:0007669"/>
    <property type="project" value="UniProtKB-KW"/>
</dbReference>
<keyword evidence="4" id="KW-0221">Differentiation</keyword>
<evidence type="ECO:0000313" key="10">
    <source>
        <dbReference type="EMBL" id="KAJ3585627.1"/>
    </source>
</evidence>
<feature type="compositionally biased region" description="Basic and acidic residues" evidence="7">
    <location>
        <begin position="145"/>
        <end position="159"/>
    </location>
</feature>
<organism evidence="10 11">
    <name type="scientific">Muraenolepis orangiensis</name>
    <name type="common">Patagonian moray cod</name>
    <dbReference type="NCBI Taxonomy" id="630683"/>
    <lineage>
        <taxon>Eukaryota</taxon>
        <taxon>Metazoa</taxon>
        <taxon>Chordata</taxon>
        <taxon>Craniata</taxon>
        <taxon>Vertebrata</taxon>
        <taxon>Euteleostomi</taxon>
        <taxon>Actinopterygii</taxon>
        <taxon>Neopterygii</taxon>
        <taxon>Teleostei</taxon>
        <taxon>Neoteleostei</taxon>
        <taxon>Acanthomorphata</taxon>
        <taxon>Zeiogadaria</taxon>
        <taxon>Gadariae</taxon>
        <taxon>Gadiformes</taxon>
        <taxon>Muraenolepidoidei</taxon>
        <taxon>Muraenolepididae</taxon>
        <taxon>Muraenolepis</taxon>
    </lineage>
</organism>
<evidence type="ECO:0000259" key="9">
    <source>
        <dbReference type="PROSITE" id="PS51644"/>
    </source>
</evidence>
<feature type="domain" description="Tudor" evidence="8">
    <location>
        <begin position="442"/>
        <end position="500"/>
    </location>
</feature>
<dbReference type="EMBL" id="JANIIK010000118">
    <property type="protein sequence ID" value="KAJ3585627.1"/>
    <property type="molecule type" value="Genomic_DNA"/>
</dbReference>
<evidence type="ECO:0000256" key="5">
    <source>
        <dbReference type="ARBA" id="ARBA00022871"/>
    </source>
</evidence>
<feature type="region of interest" description="Disordered" evidence="7">
    <location>
        <begin position="204"/>
        <end position="233"/>
    </location>
</feature>
<dbReference type="GO" id="GO:0007283">
    <property type="term" value="P:spermatogenesis"/>
    <property type="evidence" value="ECO:0007669"/>
    <property type="project" value="UniProtKB-KW"/>
</dbReference>
<feature type="compositionally biased region" description="Basic and acidic residues" evidence="7">
    <location>
        <begin position="30"/>
        <end position="53"/>
    </location>
</feature>
<feature type="compositionally biased region" description="Gly residues" evidence="7">
    <location>
        <begin position="727"/>
        <end position="740"/>
    </location>
</feature>
<protein>
    <recommendedName>
        <fullName evidence="12">Tudor domain-containing protein 7B</fullName>
    </recommendedName>
</protein>
<keyword evidence="2" id="KW-0963">Cytoplasm</keyword>
<dbReference type="GO" id="GO:0030719">
    <property type="term" value="P:P granule organization"/>
    <property type="evidence" value="ECO:0007669"/>
    <property type="project" value="TreeGrafter"/>
</dbReference>
<feature type="compositionally biased region" description="Low complexity" evidence="7">
    <location>
        <begin position="172"/>
        <end position="181"/>
    </location>
</feature>
<dbReference type="InterPro" id="IPR037978">
    <property type="entry name" value="TDRD7_LOTUS_3"/>
</dbReference>
<dbReference type="CDD" id="cd09974">
    <property type="entry name" value="LOTUS_3_TDRD7"/>
    <property type="match status" value="1"/>
</dbReference>
<dbReference type="Gene3D" id="2.30.30.140">
    <property type="match status" value="2"/>
</dbReference>
<evidence type="ECO:0000256" key="1">
    <source>
        <dbReference type="ARBA" id="ARBA00004496"/>
    </source>
</evidence>
<dbReference type="GO" id="GO:0043186">
    <property type="term" value="C:P granule"/>
    <property type="evidence" value="ECO:0007669"/>
    <property type="project" value="TreeGrafter"/>
</dbReference>
<dbReference type="GO" id="GO:0034587">
    <property type="term" value="P:piRNA processing"/>
    <property type="evidence" value="ECO:0007669"/>
    <property type="project" value="TreeGrafter"/>
</dbReference>
<comment type="subcellular location">
    <subcellularLocation>
        <location evidence="1">Cytoplasm</location>
    </subcellularLocation>
</comment>
<keyword evidence="3" id="KW-0677">Repeat</keyword>
<accession>A0A9Q0I3N4</accession>
<dbReference type="PROSITE" id="PS51644">
    <property type="entry name" value="HTH_OST"/>
    <property type="match status" value="1"/>
</dbReference>
<proteinExistence type="predicted"/>
<dbReference type="PANTHER" id="PTHR22948">
    <property type="entry name" value="TUDOR DOMAIN CONTAINING PROTEIN"/>
    <property type="match status" value="1"/>
</dbReference>
<keyword evidence="5" id="KW-0744">Spermatogenesis</keyword>
<dbReference type="SMART" id="SM00333">
    <property type="entry name" value="TUDOR"/>
    <property type="match status" value="2"/>
</dbReference>